<protein>
    <submittedName>
        <fullName evidence="2">Glycosyltransferase</fullName>
    </submittedName>
</protein>
<dbReference type="PANTHER" id="PTHR22916">
    <property type="entry name" value="GLYCOSYLTRANSFERASE"/>
    <property type="match status" value="1"/>
</dbReference>
<keyword evidence="3" id="KW-1185">Reference proteome</keyword>
<gene>
    <name evidence="2" type="ORF">GRI62_10830</name>
</gene>
<proteinExistence type="predicted"/>
<reference evidence="2 3" key="1">
    <citation type="submission" date="2019-12" db="EMBL/GenBank/DDBJ databases">
        <title>Genomic-based taxomic classification of the family Erythrobacteraceae.</title>
        <authorList>
            <person name="Xu L."/>
        </authorList>
    </citation>
    <scope>NUCLEOTIDE SEQUENCE [LARGE SCALE GENOMIC DNA]</scope>
    <source>
        <strain evidence="2 3">RC4-10-4</strain>
    </source>
</reference>
<comment type="caution">
    <text evidence="2">The sequence shown here is derived from an EMBL/GenBank/DDBJ whole genome shotgun (WGS) entry which is preliminary data.</text>
</comment>
<dbReference type="RefSeq" id="WP_131453351.1">
    <property type="nucleotide sequence ID" value="NZ_BMJK01000002.1"/>
</dbReference>
<sequence>MAADIISPPAAPAAAPAIIPRLSVAMSVYDGERFLAPAIESVLAQTFRDFEFLILDDGSRDASLAVARDYAARDSRIRVITRENRGLVASLNQLLAEARAPLVARMDADDVCHPERFERQIAFLHAHRDHGVVGTWSEDIDEFGRPFPAGGHDQPVNDEDFIGAIEDDRSLMVHPAVTYRRDLVLSVGGYHRAYRHVEDHDLWLRLAGITKMANLPERLLRYRHYAGQVSNRHATEQQIGHSVALIAWRERQAGRPDPTADIDRLPPVGELDQLFGRKGVDREVRARLARALAFSRTSLAGDGLDHIIAHVRGGGDIGGLWRTTARLVTFGMPGRAARLAAALVAGR</sequence>
<evidence type="ECO:0000313" key="2">
    <source>
        <dbReference type="EMBL" id="MXO94089.1"/>
    </source>
</evidence>
<keyword evidence="2" id="KW-0808">Transferase</keyword>
<dbReference type="Proteomes" id="UP000460626">
    <property type="component" value="Unassembled WGS sequence"/>
</dbReference>
<name>A0A845A941_9SPHN</name>
<dbReference type="GO" id="GO:0016758">
    <property type="term" value="F:hexosyltransferase activity"/>
    <property type="evidence" value="ECO:0007669"/>
    <property type="project" value="UniProtKB-ARBA"/>
</dbReference>
<evidence type="ECO:0000313" key="3">
    <source>
        <dbReference type="Proteomes" id="UP000460626"/>
    </source>
</evidence>
<dbReference type="AlphaFoldDB" id="A0A845A941"/>
<dbReference type="Pfam" id="PF00535">
    <property type="entry name" value="Glycos_transf_2"/>
    <property type="match status" value="1"/>
</dbReference>
<dbReference type="OrthoDB" id="9813349at2"/>
<dbReference type="InterPro" id="IPR001173">
    <property type="entry name" value="Glyco_trans_2-like"/>
</dbReference>
<organism evidence="2 3">
    <name type="scientific">Aurantiacibacter arachoides</name>
    <dbReference type="NCBI Taxonomy" id="1850444"/>
    <lineage>
        <taxon>Bacteria</taxon>
        <taxon>Pseudomonadati</taxon>
        <taxon>Pseudomonadota</taxon>
        <taxon>Alphaproteobacteria</taxon>
        <taxon>Sphingomonadales</taxon>
        <taxon>Erythrobacteraceae</taxon>
        <taxon>Aurantiacibacter</taxon>
    </lineage>
</organism>
<dbReference type="SUPFAM" id="SSF53448">
    <property type="entry name" value="Nucleotide-diphospho-sugar transferases"/>
    <property type="match status" value="1"/>
</dbReference>
<dbReference type="Gene3D" id="3.90.550.10">
    <property type="entry name" value="Spore Coat Polysaccharide Biosynthesis Protein SpsA, Chain A"/>
    <property type="match status" value="1"/>
</dbReference>
<dbReference type="InterPro" id="IPR029044">
    <property type="entry name" value="Nucleotide-diphossugar_trans"/>
</dbReference>
<accession>A0A845A941</accession>
<feature type="domain" description="Glycosyltransferase 2-like" evidence="1">
    <location>
        <begin position="23"/>
        <end position="151"/>
    </location>
</feature>
<evidence type="ECO:0000259" key="1">
    <source>
        <dbReference type="Pfam" id="PF00535"/>
    </source>
</evidence>
<dbReference type="PANTHER" id="PTHR22916:SF3">
    <property type="entry name" value="UDP-GLCNAC:BETAGAL BETA-1,3-N-ACETYLGLUCOSAMINYLTRANSFERASE-LIKE PROTEIN 1"/>
    <property type="match status" value="1"/>
</dbReference>
<dbReference type="EMBL" id="WTYH01000001">
    <property type="protein sequence ID" value="MXO94089.1"/>
    <property type="molecule type" value="Genomic_DNA"/>
</dbReference>